<evidence type="ECO:0000313" key="1">
    <source>
        <dbReference type="EMBL" id="KAK8743658.1"/>
    </source>
</evidence>
<dbReference type="AlphaFoldDB" id="A0AAW0XUM9"/>
<comment type="caution">
    <text evidence="1">The sequence shown here is derived from an EMBL/GenBank/DDBJ whole genome shotgun (WGS) entry which is preliminary data.</text>
</comment>
<dbReference type="EMBL" id="JARKIK010000024">
    <property type="protein sequence ID" value="KAK8743658.1"/>
    <property type="molecule type" value="Genomic_DNA"/>
</dbReference>
<proteinExistence type="predicted"/>
<name>A0AAW0XUM9_CHEQU</name>
<sequence length="140" mass="15997">GLTGTDIFIILYGYIIVTEAGNYIPSEYFREVAARAGVAQAAQLRKQMYSLHFMMTSETTPSLVAESPPPTQRHKQLDVVLVLFCWEFGLNVRMRMPSLWHGHYGMAYEVRSNYNVIKNSIVTMQYIPFCSLIFGLISYN</sequence>
<keyword evidence="2" id="KW-1185">Reference proteome</keyword>
<reference evidence="1 2" key="1">
    <citation type="journal article" date="2024" name="BMC Genomics">
        <title>Genome assembly of redclaw crayfish (Cherax quadricarinatus) provides insights into its immune adaptation and hypoxia tolerance.</title>
        <authorList>
            <person name="Liu Z."/>
            <person name="Zheng J."/>
            <person name="Li H."/>
            <person name="Fang K."/>
            <person name="Wang S."/>
            <person name="He J."/>
            <person name="Zhou D."/>
            <person name="Weng S."/>
            <person name="Chi M."/>
            <person name="Gu Z."/>
            <person name="He J."/>
            <person name="Li F."/>
            <person name="Wang M."/>
        </authorList>
    </citation>
    <scope>NUCLEOTIDE SEQUENCE [LARGE SCALE GENOMIC DNA]</scope>
    <source>
        <strain evidence="1">ZL_2023a</strain>
    </source>
</reference>
<evidence type="ECO:0000313" key="2">
    <source>
        <dbReference type="Proteomes" id="UP001445076"/>
    </source>
</evidence>
<gene>
    <name evidence="1" type="ORF">OTU49_001193</name>
</gene>
<accession>A0AAW0XUM9</accession>
<protein>
    <submittedName>
        <fullName evidence="1">Uncharacterized protein</fullName>
    </submittedName>
</protein>
<feature type="non-terminal residue" evidence="1">
    <location>
        <position position="1"/>
    </location>
</feature>
<organism evidence="1 2">
    <name type="scientific">Cherax quadricarinatus</name>
    <name type="common">Australian red claw crayfish</name>
    <dbReference type="NCBI Taxonomy" id="27406"/>
    <lineage>
        <taxon>Eukaryota</taxon>
        <taxon>Metazoa</taxon>
        <taxon>Ecdysozoa</taxon>
        <taxon>Arthropoda</taxon>
        <taxon>Crustacea</taxon>
        <taxon>Multicrustacea</taxon>
        <taxon>Malacostraca</taxon>
        <taxon>Eumalacostraca</taxon>
        <taxon>Eucarida</taxon>
        <taxon>Decapoda</taxon>
        <taxon>Pleocyemata</taxon>
        <taxon>Astacidea</taxon>
        <taxon>Parastacoidea</taxon>
        <taxon>Parastacidae</taxon>
        <taxon>Cherax</taxon>
    </lineage>
</organism>
<dbReference type="Proteomes" id="UP001445076">
    <property type="component" value="Unassembled WGS sequence"/>
</dbReference>